<evidence type="ECO:0000313" key="2">
    <source>
        <dbReference type="EMBL" id="GEV63246.1"/>
    </source>
</evidence>
<evidence type="ECO:0000256" key="1">
    <source>
        <dbReference type="SAM" id="MobiDB-lite"/>
    </source>
</evidence>
<protein>
    <submittedName>
        <fullName evidence="2">Uncharacterized protein</fullName>
    </submittedName>
</protein>
<organism evidence="2">
    <name type="scientific">Tanacetum cinerariifolium</name>
    <name type="common">Dalmatian daisy</name>
    <name type="synonym">Chrysanthemum cinerariifolium</name>
    <dbReference type="NCBI Taxonomy" id="118510"/>
    <lineage>
        <taxon>Eukaryota</taxon>
        <taxon>Viridiplantae</taxon>
        <taxon>Streptophyta</taxon>
        <taxon>Embryophyta</taxon>
        <taxon>Tracheophyta</taxon>
        <taxon>Spermatophyta</taxon>
        <taxon>Magnoliopsida</taxon>
        <taxon>eudicotyledons</taxon>
        <taxon>Gunneridae</taxon>
        <taxon>Pentapetalae</taxon>
        <taxon>asterids</taxon>
        <taxon>campanulids</taxon>
        <taxon>Asterales</taxon>
        <taxon>Asteraceae</taxon>
        <taxon>Asteroideae</taxon>
        <taxon>Anthemideae</taxon>
        <taxon>Anthemidinae</taxon>
        <taxon>Tanacetum</taxon>
    </lineage>
</organism>
<gene>
    <name evidence="2" type="ORF">Tci_135223</name>
</gene>
<accession>A0A699GPR1</accession>
<name>A0A699GPR1_TANCI</name>
<dbReference type="EMBL" id="BKCJ010029334">
    <property type="protein sequence ID" value="GEV63246.1"/>
    <property type="molecule type" value="Genomic_DNA"/>
</dbReference>
<feature type="non-terminal residue" evidence="2">
    <location>
        <position position="1"/>
    </location>
</feature>
<feature type="region of interest" description="Disordered" evidence="1">
    <location>
        <begin position="51"/>
        <end position="74"/>
    </location>
</feature>
<dbReference type="AlphaFoldDB" id="A0A699GPR1"/>
<sequence length="609" mass="68933">KAKESVRFMMKESCVKTDRVICDNVANEAIYKELDDSLVRVATTASSLKAKQDSARVDSSDDEQSLSNEDASKQGRKIDDIEFDEGIILVDETAENQERFNDEEMFDAGVLDDEEMFVKQEGVVKYLTVDEVTLAQALAALKSIKPKAKRIVFKELGPSDTPLCYLCTCELCGNILINGTCSKCNSRAGNSFTYDPIPKSFNEVQSIFNPPPQSHYKIYLCQLCKSNSQYGYECSQRVLLVYEPKLCYNQNFGDTDYPHDSPGTVLMMVTIAHHMFLLSKLCQVFHNNILVMKIMGILMKLFNYSVNPSLNVQNKLNNHELFINELIQQKLQNEYAQPFPAIAIIFDLPNVKPEDSLRMRDEHLDTIPKTELDEFIKSSVENLVPNPSESEDDSECDVPACDDFTTFSNLLFDPDDDFSSSDDESFSDEDILKEIYSNPLFDEEIISIKIDPHHFNADDSLMEEIDLSFTPDDSMPPSIENDDYDSEGDILICEELLSYNSLSLHENESFYFDIPSSPLPFAKPSNDDEIEPNSGMLTVIVVGDISEHYVPVPRILPTQPTHDSNQEKSPHLLSHRGLKAFQLSSKSPMMIFGRNTPILDVPFLHFYPL</sequence>
<reference evidence="2" key="1">
    <citation type="journal article" date="2019" name="Sci. Rep.">
        <title>Draft genome of Tanacetum cinerariifolium, the natural source of mosquito coil.</title>
        <authorList>
            <person name="Yamashiro T."/>
            <person name="Shiraishi A."/>
            <person name="Satake H."/>
            <person name="Nakayama K."/>
        </authorList>
    </citation>
    <scope>NUCLEOTIDE SEQUENCE</scope>
</reference>
<comment type="caution">
    <text evidence="2">The sequence shown here is derived from an EMBL/GenBank/DDBJ whole genome shotgun (WGS) entry which is preliminary data.</text>
</comment>
<proteinExistence type="predicted"/>